<feature type="compositionally biased region" description="Acidic residues" evidence="1">
    <location>
        <begin position="196"/>
        <end position="205"/>
    </location>
</feature>
<gene>
    <name evidence="2" type="ORF">B0T11DRAFT_109800</name>
</gene>
<dbReference type="Proteomes" id="UP000813385">
    <property type="component" value="Unassembled WGS sequence"/>
</dbReference>
<evidence type="ECO:0000313" key="3">
    <source>
        <dbReference type="Proteomes" id="UP000813385"/>
    </source>
</evidence>
<protein>
    <submittedName>
        <fullName evidence="2">Uncharacterized protein</fullName>
    </submittedName>
</protein>
<feature type="region of interest" description="Disordered" evidence="1">
    <location>
        <begin position="196"/>
        <end position="221"/>
    </location>
</feature>
<sequence>MTPGAPPPSTPDPRRFLPSRRPIAASQQDTPGPRQFQPSGAAASSSQRFQATPRFAPPSSAHNTTPRPTPSTQAFLLPGSVRSTQRRDREQIYDVPSSSPAGFPSPVPVGKGADRESIEVESEIDVLEESQSVIADSAGEYEDAGDGPAPKRRRTRPLSQGSDDDQDEPGMDTAQFDDGHRADLMDHELDDELAISPSDLDDEMDLSDHERRGNPEQQPRFLAAPRFKLPETEEAPADGLPEAFSPQRRGAKYVHGGMAAEMQSWLADVRGWTGHDRPPDAVMRVVVDEIRPGNAMYLVRGRRLLRDEAVADPGAPGLRIMLAGEGKSTGLARKAAVGVGSVVIVSQPVWEVPLKGDGRWVVVCEWAVEAI</sequence>
<feature type="region of interest" description="Disordered" evidence="1">
    <location>
        <begin position="1"/>
        <end position="178"/>
    </location>
</feature>
<keyword evidence="3" id="KW-1185">Reference proteome</keyword>
<accession>A0A8K0TG50</accession>
<feature type="compositionally biased region" description="Polar residues" evidence="1">
    <location>
        <begin position="25"/>
        <end position="50"/>
    </location>
</feature>
<name>A0A8K0TG50_9PEZI</name>
<evidence type="ECO:0000256" key="1">
    <source>
        <dbReference type="SAM" id="MobiDB-lite"/>
    </source>
</evidence>
<proteinExistence type="predicted"/>
<feature type="compositionally biased region" description="Pro residues" evidence="1">
    <location>
        <begin position="1"/>
        <end position="11"/>
    </location>
</feature>
<feature type="compositionally biased region" description="Polar residues" evidence="1">
    <location>
        <begin position="60"/>
        <end position="74"/>
    </location>
</feature>
<organism evidence="2 3">
    <name type="scientific">Plectosphaerella cucumerina</name>
    <dbReference type="NCBI Taxonomy" id="40658"/>
    <lineage>
        <taxon>Eukaryota</taxon>
        <taxon>Fungi</taxon>
        <taxon>Dikarya</taxon>
        <taxon>Ascomycota</taxon>
        <taxon>Pezizomycotina</taxon>
        <taxon>Sordariomycetes</taxon>
        <taxon>Hypocreomycetidae</taxon>
        <taxon>Glomerellales</taxon>
        <taxon>Plectosphaerellaceae</taxon>
        <taxon>Plectosphaerella</taxon>
    </lineage>
</organism>
<comment type="caution">
    <text evidence="2">The sequence shown here is derived from an EMBL/GenBank/DDBJ whole genome shotgun (WGS) entry which is preliminary data.</text>
</comment>
<dbReference type="AlphaFoldDB" id="A0A8K0TG50"/>
<reference evidence="2" key="1">
    <citation type="journal article" date="2021" name="Nat. Commun.">
        <title>Genetic determinants of endophytism in the Arabidopsis root mycobiome.</title>
        <authorList>
            <person name="Mesny F."/>
            <person name="Miyauchi S."/>
            <person name="Thiergart T."/>
            <person name="Pickel B."/>
            <person name="Atanasova L."/>
            <person name="Karlsson M."/>
            <person name="Huettel B."/>
            <person name="Barry K.W."/>
            <person name="Haridas S."/>
            <person name="Chen C."/>
            <person name="Bauer D."/>
            <person name="Andreopoulos W."/>
            <person name="Pangilinan J."/>
            <person name="LaButti K."/>
            <person name="Riley R."/>
            <person name="Lipzen A."/>
            <person name="Clum A."/>
            <person name="Drula E."/>
            <person name="Henrissat B."/>
            <person name="Kohler A."/>
            <person name="Grigoriev I.V."/>
            <person name="Martin F.M."/>
            <person name="Hacquard S."/>
        </authorList>
    </citation>
    <scope>NUCLEOTIDE SEQUENCE</scope>
    <source>
        <strain evidence="2">MPI-CAGE-AT-0016</strain>
    </source>
</reference>
<dbReference type="EMBL" id="JAGPXD010000004">
    <property type="protein sequence ID" value="KAH7358913.1"/>
    <property type="molecule type" value="Genomic_DNA"/>
</dbReference>
<feature type="compositionally biased region" description="Acidic residues" evidence="1">
    <location>
        <begin position="119"/>
        <end position="128"/>
    </location>
</feature>
<dbReference type="OrthoDB" id="5389296at2759"/>
<evidence type="ECO:0000313" key="2">
    <source>
        <dbReference type="EMBL" id="KAH7358913.1"/>
    </source>
</evidence>